<accession>A0A2N9LCL2</accession>
<reference evidence="3" key="1">
    <citation type="submission" date="2018-02" db="EMBL/GenBank/DDBJ databases">
        <authorList>
            <person name="Hausmann B."/>
        </authorList>
    </citation>
    <scope>NUCLEOTIDE SEQUENCE [LARGE SCALE GENOMIC DNA]</scope>
    <source>
        <strain evidence="3">Peat soil MAG SbA5</strain>
    </source>
</reference>
<gene>
    <name evidence="2" type="ORF">SBA5_30188</name>
</gene>
<feature type="transmembrane region" description="Helical" evidence="1">
    <location>
        <begin position="41"/>
        <end position="60"/>
    </location>
</feature>
<feature type="transmembrane region" description="Helical" evidence="1">
    <location>
        <begin position="102"/>
        <end position="121"/>
    </location>
</feature>
<keyword evidence="1" id="KW-0812">Transmembrane</keyword>
<protein>
    <submittedName>
        <fullName evidence="2">Uncharacterized protein</fullName>
    </submittedName>
</protein>
<keyword evidence="1" id="KW-0472">Membrane</keyword>
<proteinExistence type="predicted"/>
<dbReference type="Proteomes" id="UP000239735">
    <property type="component" value="Unassembled WGS sequence"/>
</dbReference>
<keyword evidence="1" id="KW-1133">Transmembrane helix</keyword>
<sequence length="141" mass="15623">MSIRLHRSHAILPLVLGVITLASVVLLFVQDAVPRLFPPASHDLLAAFSLAMIATAYLVFQFARRSASMEMAKAILLAAAFLFWAANQFWPRLPEATLFNDIAIGLFVLDVFLVISGWPPASKDSLFAQGEEERRRARSVQ</sequence>
<feature type="transmembrane region" description="Helical" evidence="1">
    <location>
        <begin position="12"/>
        <end position="29"/>
    </location>
</feature>
<dbReference type="AlphaFoldDB" id="A0A2N9LCL2"/>
<evidence type="ECO:0000313" key="3">
    <source>
        <dbReference type="Proteomes" id="UP000239735"/>
    </source>
</evidence>
<dbReference type="EMBL" id="OKRB01000086">
    <property type="protein sequence ID" value="SPE20981.1"/>
    <property type="molecule type" value="Genomic_DNA"/>
</dbReference>
<evidence type="ECO:0000256" key="1">
    <source>
        <dbReference type="SAM" id="Phobius"/>
    </source>
</evidence>
<feature type="transmembrane region" description="Helical" evidence="1">
    <location>
        <begin position="72"/>
        <end position="90"/>
    </location>
</feature>
<name>A0A2N9LCL2_9BACT</name>
<evidence type="ECO:0000313" key="2">
    <source>
        <dbReference type="EMBL" id="SPE20981.1"/>
    </source>
</evidence>
<organism evidence="2 3">
    <name type="scientific">Candidatus Sulfuritelmatomonas gaucii</name>
    <dbReference type="NCBI Taxonomy" id="2043161"/>
    <lineage>
        <taxon>Bacteria</taxon>
        <taxon>Pseudomonadati</taxon>
        <taxon>Acidobacteriota</taxon>
        <taxon>Terriglobia</taxon>
        <taxon>Terriglobales</taxon>
        <taxon>Acidobacteriaceae</taxon>
        <taxon>Candidatus Sulfuritelmatomonas</taxon>
    </lineage>
</organism>
<dbReference type="OrthoDB" id="129883at2"/>